<evidence type="ECO:0000256" key="1">
    <source>
        <dbReference type="SAM" id="MobiDB-lite"/>
    </source>
</evidence>
<dbReference type="EMBL" id="WTYJ01000004">
    <property type="protein sequence ID" value="MXP00518.1"/>
    <property type="molecule type" value="Genomic_DNA"/>
</dbReference>
<feature type="signal peptide" evidence="2">
    <location>
        <begin position="1"/>
        <end position="19"/>
    </location>
</feature>
<keyword evidence="4" id="KW-1185">Reference proteome</keyword>
<keyword evidence="2" id="KW-0732">Signal</keyword>
<dbReference type="Gene3D" id="1.25.40.10">
    <property type="entry name" value="Tetratricopeptide repeat domain"/>
    <property type="match status" value="1"/>
</dbReference>
<protein>
    <recommendedName>
        <fullName evidence="5">DUF1570 domain-containing protein</fullName>
    </recommendedName>
</protein>
<dbReference type="SUPFAM" id="SSF48452">
    <property type="entry name" value="TPR-like"/>
    <property type="match status" value="1"/>
</dbReference>
<dbReference type="Proteomes" id="UP000469430">
    <property type="component" value="Unassembled WGS sequence"/>
</dbReference>
<feature type="region of interest" description="Disordered" evidence="1">
    <location>
        <begin position="490"/>
        <end position="529"/>
    </location>
</feature>
<gene>
    <name evidence="3" type="ORF">GRI97_16125</name>
</gene>
<feature type="chain" id="PRO_5026233686" description="DUF1570 domain-containing protein" evidence="2">
    <location>
        <begin position="20"/>
        <end position="529"/>
    </location>
</feature>
<dbReference type="RefSeq" id="WP_161392259.1">
    <property type="nucleotide sequence ID" value="NZ_JBHSCP010000003.1"/>
</dbReference>
<comment type="caution">
    <text evidence="3">The sequence shown here is derived from an EMBL/GenBank/DDBJ whole genome shotgun (WGS) entry which is preliminary data.</text>
</comment>
<evidence type="ECO:0000313" key="4">
    <source>
        <dbReference type="Proteomes" id="UP000469430"/>
    </source>
</evidence>
<reference evidence="3 4" key="1">
    <citation type="submission" date="2019-12" db="EMBL/GenBank/DDBJ databases">
        <title>Genomic-based taxomic classification of the family Erythrobacteraceae.</title>
        <authorList>
            <person name="Xu L."/>
        </authorList>
    </citation>
    <scope>NUCLEOTIDE SEQUENCE [LARGE SCALE GENOMIC DNA]</scope>
    <source>
        <strain evidence="3 4">S36</strain>
    </source>
</reference>
<sequence>MRFILALWAALLWPAPAFAAWMEASSPNFVVYSDDSERSLRTFTERLELYHEALELLTGGDVPPPSRSNRLTIFVLRDQRSVSRLHGDSNIAGFYRPRAGASVAVVPDVENVTGSQAFSMQVLLHEYAHHFLIANTSFAMPRWFSEGSAEFYASAVFHRDGRLQLGMPNHARAGELAYASNVTAEELLDPAAYAARHKGGNNAFYGKAWALYHYLVMERARSGQLSAYLKALEQGKGARSAAETAFGDLALLERELKAYLRRPSMSTLNIQAGRLQGGAVTLRRLSEGEAAMMPVRIRSQSGVTPEIAAELVLEARRIAARFPDEAAVLTALAETEYDAGHLDQTIAAADAALAIDPDQANAYVQKGYALFARARSAMDRVEAYRAAVAPFLALNAREPDHAIPLIYFYRSFIGRGAAPNDNALAALERAARIAPYDRGLQIEMARQHLRLGRLDKARQSLTVIAAAPHGGTMAERARLAIERIDAGQPVDEKALSAPATPSVATEAVRGEGDDADVDGEDEPAGQGQR</sequence>
<proteinExistence type="predicted"/>
<name>A0A6I4U0M6_9SPHN</name>
<organism evidence="3 4">
    <name type="scientific">Croceibacterium xixiisoli</name>
    <dbReference type="NCBI Taxonomy" id="1476466"/>
    <lineage>
        <taxon>Bacteria</taxon>
        <taxon>Pseudomonadati</taxon>
        <taxon>Pseudomonadota</taxon>
        <taxon>Alphaproteobacteria</taxon>
        <taxon>Sphingomonadales</taxon>
        <taxon>Erythrobacteraceae</taxon>
        <taxon>Croceibacterium</taxon>
    </lineage>
</organism>
<dbReference type="InterPro" id="IPR011990">
    <property type="entry name" value="TPR-like_helical_dom_sf"/>
</dbReference>
<evidence type="ECO:0000256" key="2">
    <source>
        <dbReference type="SAM" id="SignalP"/>
    </source>
</evidence>
<dbReference type="AlphaFoldDB" id="A0A6I4U0M6"/>
<evidence type="ECO:0000313" key="3">
    <source>
        <dbReference type="EMBL" id="MXP00518.1"/>
    </source>
</evidence>
<evidence type="ECO:0008006" key="5">
    <source>
        <dbReference type="Google" id="ProtNLM"/>
    </source>
</evidence>
<dbReference type="OrthoDB" id="5523615at2"/>
<feature type="compositionally biased region" description="Acidic residues" evidence="1">
    <location>
        <begin position="513"/>
        <end position="523"/>
    </location>
</feature>
<accession>A0A6I4U0M6</accession>